<dbReference type="InterPro" id="IPR039424">
    <property type="entry name" value="SBP_5"/>
</dbReference>
<accession>A0A6M4GRT1</accession>
<dbReference type="Proteomes" id="UP000501534">
    <property type="component" value="Chromosome"/>
</dbReference>
<dbReference type="PANTHER" id="PTHR30290:SF9">
    <property type="entry name" value="OLIGOPEPTIDE-BINDING PROTEIN APPA"/>
    <property type="match status" value="1"/>
</dbReference>
<evidence type="ECO:0000256" key="1">
    <source>
        <dbReference type="ARBA" id="ARBA00005695"/>
    </source>
</evidence>
<feature type="domain" description="Solute-binding protein family 5" evidence="5">
    <location>
        <begin position="60"/>
        <end position="414"/>
    </location>
</feature>
<proteinExistence type="inferred from homology"/>
<name>A0A6M4GRT1_9PROT</name>
<dbReference type="RefSeq" id="WP_171090228.1">
    <property type="nucleotide sequence ID" value="NZ_CP053069.1"/>
</dbReference>
<dbReference type="AlphaFoldDB" id="A0A6M4GRT1"/>
<keyword evidence="7" id="KW-1185">Reference proteome</keyword>
<feature type="chain" id="PRO_5026697254" evidence="4">
    <location>
        <begin position="17"/>
        <end position="514"/>
    </location>
</feature>
<dbReference type="SUPFAM" id="SSF53850">
    <property type="entry name" value="Periplasmic binding protein-like II"/>
    <property type="match status" value="1"/>
</dbReference>
<dbReference type="GO" id="GO:0043190">
    <property type="term" value="C:ATP-binding cassette (ABC) transporter complex"/>
    <property type="evidence" value="ECO:0007669"/>
    <property type="project" value="InterPro"/>
</dbReference>
<dbReference type="Pfam" id="PF00496">
    <property type="entry name" value="SBP_bac_5"/>
    <property type="match status" value="1"/>
</dbReference>
<evidence type="ECO:0000256" key="4">
    <source>
        <dbReference type="SAM" id="SignalP"/>
    </source>
</evidence>
<keyword evidence="3 4" id="KW-0732">Signal</keyword>
<protein>
    <submittedName>
        <fullName evidence="6">Periplasmic dipeptide transport protein</fullName>
    </submittedName>
</protein>
<dbReference type="EMBL" id="CP053069">
    <property type="protein sequence ID" value="QJR10029.1"/>
    <property type="molecule type" value="Genomic_DNA"/>
</dbReference>
<dbReference type="InterPro" id="IPR030678">
    <property type="entry name" value="Peptide/Ni-bd"/>
</dbReference>
<dbReference type="GO" id="GO:1904680">
    <property type="term" value="F:peptide transmembrane transporter activity"/>
    <property type="evidence" value="ECO:0007669"/>
    <property type="project" value="TreeGrafter"/>
</dbReference>
<evidence type="ECO:0000313" key="7">
    <source>
        <dbReference type="Proteomes" id="UP000501534"/>
    </source>
</evidence>
<organism evidence="6 7">
    <name type="scientific">Usitatibacter rugosus</name>
    <dbReference type="NCBI Taxonomy" id="2732067"/>
    <lineage>
        <taxon>Bacteria</taxon>
        <taxon>Pseudomonadati</taxon>
        <taxon>Pseudomonadota</taxon>
        <taxon>Betaproteobacteria</taxon>
        <taxon>Nitrosomonadales</taxon>
        <taxon>Usitatibacteraceae</taxon>
        <taxon>Usitatibacter</taxon>
    </lineage>
</organism>
<dbReference type="Gene3D" id="3.40.190.10">
    <property type="entry name" value="Periplasmic binding protein-like II"/>
    <property type="match status" value="1"/>
</dbReference>
<comment type="similarity">
    <text evidence="1">Belongs to the bacterial solute-binding protein 5 family.</text>
</comment>
<evidence type="ECO:0000256" key="2">
    <source>
        <dbReference type="ARBA" id="ARBA00022448"/>
    </source>
</evidence>
<evidence type="ECO:0000259" key="5">
    <source>
        <dbReference type="Pfam" id="PF00496"/>
    </source>
</evidence>
<dbReference type="KEGG" id="uru:DSM104443_01080"/>
<gene>
    <name evidence="6" type="primary">dppA_1</name>
    <name evidence="6" type="ORF">DSM104443_01080</name>
</gene>
<sequence>MKTFVALFLFCTAAAAQNLTLGTKLELNTLDPHFFASFPTVSSHEYIFDKLYVYDDKLRPVPSLATSVKLVDDLTWEMKLRKGVTFHDGSPFTADDVIFTVDRVPNVPNSPNSFAQFTRTIESLKKVDDHTIIVKTKAPTPNFLGDLTNVFIISSKAAKGATTADFNSRKAAIGTGPYKLVQFVSGERLVLERNDKYWGRKPDWAKVTERIIARDPSRLAALLSGEVDAIDAVPIADLERLRKDGKFAIFRGTAALVHYVALDSARDESPFVTAKDGKPLGKNPLKDPRVRKALSLAINRDAIGKRVMEGSAEPAGQLLPAKYPGASQSIKADPYDVAKAQALLKEAGYGDGFRIVLHATGDRYPGDAAVAQVIAQMWTRIGLKAEVEVLPGAVFFTKASKQEFSAFAAQYGSEEASNSLRALVATADPAKGFGTANRTRYTNPIVDSLLTEALVTMDDEIRQQKLTRAINFAMGDSPLIPVFYPIFDFAAKKGLVVTPRAQRRFNALMITPAK</sequence>
<dbReference type="GO" id="GO:0015833">
    <property type="term" value="P:peptide transport"/>
    <property type="evidence" value="ECO:0007669"/>
    <property type="project" value="TreeGrafter"/>
</dbReference>
<evidence type="ECO:0000313" key="6">
    <source>
        <dbReference type="EMBL" id="QJR10029.1"/>
    </source>
</evidence>
<keyword evidence="2" id="KW-0813">Transport</keyword>
<dbReference type="Gene3D" id="3.10.105.10">
    <property type="entry name" value="Dipeptide-binding Protein, Domain 3"/>
    <property type="match status" value="1"/>
</dbReference>
<dbReference type="PIRSF" id="PIRSF002741">
    <property type="entry name" value="MppA"/>
    <property type="match status" value="1"/>
</dbReference>
<dbReference type="GO" id="GO:0030288">
    <property type="term" value="C:outer membrane-bounded periplasmic space"/>
    <property type="evidence" value="ECO:0007669"/>
    <property type="project" value="UniProtKB-ARBA"/>
</dbReference>
<evidence type="ECO:0000256" key="3">
    <source>
        <dbReference type="ARBA" id="ARBA00022729"/>
    </source>
</evidence>
<dbReference type="InterPro" id="IPR000914">
    <property type="entry name" value="SBP_5_dom"/>
</dbReference>
<dbReference type="PANTHER" id="PTHR30290">
    <property type="entry name" value="PERIPLASMIC BINDING COMPONENT OF ABC TRANSPORTER"/>
    <property type="match status" value="1"/>
</dbReference>
<reference evidence="6 7" key="1">
    <citation type="submission" date="2020-04" db="EMBL/GenBank/DDBJ databases">
        <title>Usitatibacter rugosus gen. nov., sp. nov. and Usitatibacter palustris sp. nov., novel members of Usitatibacteraceae fam. nov. within the order Nitrosomonadales isolated from soil.</title>
        <authorList>
            <person name="Huber K.J."/>
            <person name="Neumann-Schaal M."/>
            <person name="Geppert A."/>
            <person name="Luckner M."/>
            <person name="Wanner G."/>
            <person name="Overmann J."/>
        </authorList>
    </citation>
    <scope>NUCLEOTIDE SEQUENCE [LARGE SCALE GENOMIC DNA]</scope>
    <source>
        <strain evidence="6 7">0125_3</strain>
    </source>
</reference>
<dbReference type="Gene3D" id="3.90.76.10">
    <property type="entry name" value="Dipeptide-binding Protein, Domain 1"/>
    <property type="match status" value="1"/>
</dbReference>
<dbReference type="CDD" id="cd08498">
    <property type="entry name" value="PBP2_NikA_DppA_OppA_like_2"/>
    <property type="match status" value="1"/>
</dbReference>
<feature type="signal peptide" evidence="4">
    <location>
        <begin position="1"/>
        <end position="16"/>
    </location>
</feature>